<dbReference type="Gene3D" id="2.40.170.20">
    <property type="entry name" value="TonB-dependent receptor, beta-barrel domain"/>
    <property type="match status" value="1"/>
</dbReference>
<dbReference type="PANTHER" id="PTHR32552:SF68">
    <property type="entry name" value="FERRICHROME OUTER MEMBRANE TRANSPORTER_PHAGE RECEPTOR"/>
    <property type="match status" value="1"/>
</dbReference>
<accession>A0A7W7YWG7</accession>
<feature type="signal peptide" evidence="16">
    <location>
        <begin position="1"/>
        <end position="18"/>
    </location>
</feature>
<evidence type="ECO:0000256" key="16">
    <source>
        <dbReference type="SAM" id="SignalP"/>
    </source>
</evidence>
<dbReference type="NCBIfam" id="TIGR01783">
    <property type="entry name" value="TonB-siderophor"/>
    <property type="match status" value="1"/>
</dbReference>
<dbReference type="Proteomes" id="UP000535406">
    <property type="component" value="Unassembled WGS sequence"/>
</dbReference>
<dbReference type="PROSITE" id="PS52016">
    <property type="entry name" value="TONB_DEPENDENT_REC_3"/>
    <property type="match status" value="1"/>
</dbReference>
<dbReference type="EMBL" id="JACHIK010000010">
    <property type="protein sequence ID" value="MBB5043661.1"/>
    <property type="molecule type" value="Genomic_DNA"/>
</dbReference>
<dbReference type="PANTHER" id="PTHR32552">
    <property type="entry name" value="FERRICHROME IRON RECEPTOR-RELATED"/>
    <property type="match status" value="1"/>
</dbReference>
<keyword evidence="8" id="KW-0408">Iron</keyword>
<keyword evidence="6 14" id="KW-0812">Transmembrane</keyword>
<keyword evidence="12 19" id="KW-0675">Receptor</keyword>
<feature type="domain" description="TonB-dependent receptor-like beta-barrel" evidence="17">
    <location>
        <begin position="248"/>
        <end position="684"/>
    </location>
</feature>
<keyword evidence="4 14" id="KW-1134">Transmembrane beta strand</keyword>
<evidence type="ECO:0000256" key="4">
    <source>
        <dbReference type="ARBA" id="ARBA00022452"/>
    </source>
</evidence>
<keyword evidence="9" id="KW-0406">Ion transport</keyword>
<dbReference type="AlphaFoldDB" id="A0A7W7YWG7"/>
<feature type="chain" id="PRO_5031363063" evidence="16">
    <location>
        <begin position="19"/>
        <end position="715"/>
    </location>
</feature>
<dbReference type="FunFam" id="2.170.130.10:FF:000001">
    <property type="entry name" value="Catecholate siderophore TonB-dependent receptor"/>
    <property type="match status" value="1"/>
</dbReference>
<dbReference type="NCBIfam" id="NF010651">
    <property type="entry name" value="PRK14050.1"/>
    <property type="match status" value="1"/>
</dbReference>
<dbReference type="InterPro" id="IPR000531">
    <property type="entry name" value="Beta-barrel_TonB"/>
</dbReference>
<dbReference type="GO" id="GO:0015344">
    <property type="term" value="F:siderophore uptake transmembrane transporter activity"/>
    <property type="evidence" value="ECO:0007669"/>
    <property type="project" value="TreeGrafter"/>
</dbReference>
<dbReference type="GO" id="GO:0009279">
    <property type="term" value="C:cell outer membrane"/>
    <property type="evidence" value="ECO:0007669"/>
    <property type="project" value="UniProtKB-SubCell"/>
</dbReference>
<evidence type="ECO:0000256" key="14">
    <source>
        <dbReference type="PROSITE-ProRule" id="PRU01360"/>
    </source>
</evidence>
<dbReference type="GO" id="GO:0015891">
    <property type="term" value="P:siderophore transport"/>
    <property type="evidence" value="ECO:0007669"/>
    <property type="project" value="InterPro"/>
</dbReference>
<comment type="caution">
    <text evidence="19">The sequence shown here is derived from an EMBL/GenBank/DDBJ whole genome shotgun (WGS) entry which is preliminary data.</text>
</comment>
<dbReference type="InterPro" id="IPR039426">
    <property type="entry name" value="TonB-dep_rcpt-like"/>
</dbReference>
<evidence type="ECO:0000256" key="1">
    <source>
        <dbReference type="ARBA" id="ARBA00004571"/>
    </source>
</evidence>
<dbReference type="Pfam" id="PF07715">
    <property type="entry name" value="Plug"/>
    <property type="match status" value="1"/>
</dbReference>
<evidence type="ECO:0000256" key="9">
    <source>
        <dbReference type="ARBA" id="ARBA00023065"/>
    </source>
</evidence>
<dbReference type="InterPro" id="IPR012910">
    <property type="entry name" value="Plug_dom"/>
</dbReference>
<dbReference type="SUPFAM" id="SSF56935">
    <property type="entry name" value="Porins"/>
    <property type="match status" value="1"/>
</dbReference>
<gene>
    <name evidence="19" type="ORF">HNQ66_003071</name>
</gene>
<organism evidence="19 20">
    <name type="scientific">Shinella fusca</name>
    <dbReference type="NCBI Taxonomy" id="544480"/>
    <lineage>
        <taxon>Bacteria</taxon>
        <taxon>Pseudomonadati</taxon>
        <taxon>Pseudomonadota</taxon>
        <taxon>Alphaproteobacteria</taxon>
        <taxon>Hyphomicrobiales</taxon>
        <taxon>Rhizobiaceae</taxon>
        <taxon>Shinella</taxon>
    </lineage>
</organism>
<keyword evidence="7 16" id="KW-0732">Signal</keyword>
<evidence type="ECO:0000259" key="18">
    <source>
        <dbReference type="Pfam" id="PF07715"/>
    </source>
</evidence>
<evidence type="ECO:0000313" key="20">
    <source>
        <dbReference type="Proteomes" id="UP000535406"/>
    </source>
</evidence>
<evidence type="ECO:0000313" key="19">
    <source>
        <dbReference type="EMBL" id="MBB5043661.1"/>
    </source>
</evidence>
<keyword evidence="10 15" id="KW-0798">TonB box</keyword>
<evidence type="ECO:0000256" key="10">
    <source>
        <dbReference type="ARBA" id="ARBA00023077"/>
    </source>
</evidence>
<evidence type="ECO:0000256" key="11">
    <source>
        <dbReference type="ARBA" id="ARBA00023136"/>
    </source>
</evidence>
<keyword evidence="3 14" id="KW-0813">Transport</keyword>
<keyword evidence="11 14" id="KW-0472">Membrane</keyword>
<dbReference type="GO" id="GO:0038023">
    <property type="term" value="F:signaling receptor activity"/>
    <property type="evidence" value="ECO:0007669"/>
    <property type="project" value="InterPro"/>
</dbReference>
<comment type="similarity">
    <text evidence="2 14 15">Belongs to the TonB-dependent receptor family.</text>
</comment>
<reference evidence="19 20" key="1">
    <citation type="submission" date="2020-08" db="EMBL/GenBank/DDBJ databases">
        <title>Genomic Encyclopedia of Type Strains, Phase IV (KMG-IV): sequencing the most valuable type-strain genomes for metagenomic binning, comparative biology and taxonomic classification.</title>
        <authorList>
            <person name="Goeker M."/>
        </authorList>
    </citation>
    <scope>NUCLEOTIDE SEQUENCE [LARGE SCALE GENOMIC DNA]</scope>
    <source>
        <strain evidence="19 20">DSM 21319</strain>
    </source>
</reference>
<evidence type="ECO:0000256" key="6">
    <source>
        <dbReference type="ARBA" id="ARBA00022692"/>
    </source>
</evidence>
<comment type="subcellular location">
    <subcellularLocation>
        <location evidence="1 14">Cell outer membrane</location>
        <topology evidence="1 14">Multi-pass membrane protein</topology>
    </subcellularLocation>
</comment>
<evidence type="ECO:0000256" key="13">
    <source>
        <dbReference type="ARBA" id="ARBA00023237"/>
    </source>
</evidence>
<evidence type="ECO:0000256" key="2">
    <source>
        <dbReference type="ARBA" id="ARBA00009810"/>
    </source>
</evidence>
<protein>
    <submittedName>
        <fullName evidence="19">Iron complex outermembrane receptor protein</fullName>
    </submittedName>
</protein>
<evidence type="ECO:0000256" key="12">
    <source>
        <dbReference type="ARBA" id="ARBA00023170"/>
    </source>
</evidence>
<feature type="domain" description="TonB-dependent receptor plug" evidence="18">
    <location>
        <begin position="61"/>
        <end position="163"/>
    </location>
</feature>
<evidence type="ECO:0000256" key="3">
    <source>
        <dbReference type="ARBA" id="ARBA00022448"/>
    </source>
</evidence>
<evidence type="ECO:0000256" key="8">
    <source>
        <dbReference type="ARBA" id="ARBA00023004"/>
    </source>
</evidence>
<dbReference type="Pfam" id="PF00593">
    <property type="entry name" value="TonB_dep_Rec_b-barrel"/>
    <property type="match status" value="1"/>
</dbReference>
<keyword evidence="13 14" id="KW-0998">Cell outer membrane</keyword>
<evidence type="ECO:0000256" key="15">
    <source>
        <dbReference type="RuleBase" id="RU003357"/>
    </source>
</evidence>
<proteinExistence type="inferred from homology"/>
<dbReference type="InterPro" id="IPR010105">
    <property type="entry name" value="TonB_sidphr_rcpt"/>
</dbReference>
<dbReference type="InterPro" id="IPR036942">
    <property type="entry name" value="Beta-barrel_TonB_sf"/>
</dbReference>
<dbReference type="InterPro" id="IPR037066">
    <property type="entry name" value="Plug_dom_sf"/>
</dbReference>
<keyword evidence="5" id="KW-0410">Iron transport</keyword>
<evidence type="ECO:0000256" key="5">
    <source>
        <dbReference type="ARBA" id="ARBA00022496"/>
    </source>
</evidence>
<evidence type="ECO:0000256" key="7">
    <source>
        <dbReference type="ARBA" id="ARBA00022729"/>
    </source>
</evidence>
<name>A0A7W7YWG7_9HYPH</name>
<dbReference type="Gene3D" id="2.170.130.10">
    <property type="entry name" value="TonB-dependent receptor, plug domain"/>
    <property type="match status" value="1"/>
</dbReference>
<dbReference type="CDD" id="cd01347">
    <property type="entry name" value="ligand_gated_channel"/>
    <property type="match status" value="1"/>
</dbReference>
<sequence>MKASTAAAVLGAAMPALAQETQLQAVVVEGAAGKAGSAVAPVKGYVAKASSAGSKSDTAISDIPQAVSVVGQQEFQDRGITNKVDEILRYTPGVATQPFGSDPDTDWFYIRGFDVAQTGVYLDGLSLFTYGFGGTQIDPFMLERVDVLKGPSSVLYGGATPGGLIDMVRKRPTDDPLRYAETGINSNGNAFLGFDMSDAVNADGTVKYRLTGKISGGDNYSDYSEDLRGFLMPQLTITPDASTSLTVWGYAGALDQVHVGNGFFPYVGTEVDAPFGRIDRKAFYSEPGIDDGDYVQNMLGYEFEHTFDNGWKFSQDVRYGHLRKHEDSLFLGGWVGGAPTGPDYELARSRFEHKSVADSFTIDNRVETGFDLGPTSHSFMAGLDYRYYRLDTEQYCCGTTPPISATDPVHGLPLGTGVLSTDQVVSLSQIGLYAQDQVRFGDGWLVTLNGRYDVVKTDSDNGVSAFNPVANSYGYSENAWSGRAGIAYEFDNGVTPYASVATFFSPLIATTATGLAEPEEGEQYELGVKYEPGFVDGMITASLFQIDKRNFTVSEPAPSTISRQLGEVRSRGFEIEGKVNLNENWRALASFSYTDIEISKNPLNPSLVGNSPYIVPAVTASLWLDYAFTTDALDGLSVGAGVRYQGESWADEANTLKVSDAALVDAAVRYKKNDWTASLNVANLFDKDYVSGCQGVNVCGYGEARTITFKLSKSW</sequence>
<evidence type="ECO:0000259" key="17">
    <source>
        <dbReference type="Pfam" id="PF00593"/>
    </source>
</evidence>
<keyword evidence="20" id="KW-1185">Reference proteome</keyword>